<dbReference type="KEGG" id="htl:HPTL_1903"/>
<dbReference type="GO" id="GO:0005975">
    <property type="term" value="P:carbohydrate metabolic process"/>
    <property type="evidence" value="ECO:0007669"/>
    <property type="project" value="InterPro"/>
</dbReference>
<dbReference type="SUPFAM" id="SSF88713">
    <property type="entry name" value="Glycoside hydrolase/deacetylase"/>
    <property type="match status" value="1"/>
</dbReference>
<evidence type="ECO:0000259" key="3">
    <source>
        <dbReference type="PROSITE" id="PS51677"/>
    </source>
</evidence>
<proteinExistence type="predicted"/>
<dbReference type="PANTHER" id="PTHR34216">
    <property type="match status" value="1"/>
</dbReference>
<dbReference type="CDD" id="cd10918">
    <property type="entry name" value="CE4_NodB_like_5s_6s"/>
    <property type="match status" value="1"/>
</dbReference>
<reference evidence="4 5" key="1">
    <citation type="submission" date="2018-04" db="EMBL/GenBank/DDBJ databases">
        <title>Complete genome sequence of Hydrogenophilus thermoluteolus TH-1.</title>
        <authorList>
            <person name="Arai H."/>
        </authorList>
    </citation>
    <scope>NUCLEOTIDE SEQUENCE [LARGE SCALE GENOMIC DNA]</scope>
    <source>
        <strain evidence="4 5">TH-1</strain>
    </source>
</reference>
<dbReference type="EMBL" id="AP018558">
    <property type="protein sequence ID" value="BBD78159.1"/>
    <property type="molecule type" value="Genomic_DNA"/>
</dbReference>
<dbReference type="GO" id="GO:0016810">
    <property type="term" value="F:hydrolase activity, acting on carbon-nitrogen (but not peptide) bonds"/>
    <property type="evidence" value="ECO:0007669"/>
    <property type="project" value="InterPro"/>
</dbReference>
<name>A0A2Z6E0P7_HYDTE</name>
<dbReference type="Gene3D" id="3.20.20.370">
    <property type="entry name" value="Glycoside hydrolase/deacetylase"/>
    <property type="match status" value="1"/>
</dbReference>
<accession>A0A2Z6E0P7</accession>
<dbReference type="GO" id="GO:0005576">
    <property type="term" value="C:extracellular region"/>
    <property type="evidence" value="ECO:0007669"/>
    <property type="project" value="UniProtKB-SubCell"/>
</dbReference>
<dbReference type="InterPro" id="IPR002509">
    <property type="entry name" value="NODB_dom"/>
</dbReference>
<dbReference type="PANTHER" id="PTHR34216:SF3">
    <property type="entry name" value="POLY-BETA-1,6-N-ACETYL-D-GLUCOSAMINE N-DEACETYLASE"/>
    <property type="match status" value="1"/>
</dbReference>
<dbReference type="RefSeq" id="WP_119335814.1">
    <property type="nucleotide sequence ID" value="NZ_AP018558.1"/>
</dbReference>
<dbReference type="OrthoDB" id="2795102at2"/>
<keyword evidence="2" id="KW-0732">Signal</keyword>
<dbReference type="Pfam" id="PF01522">
    <property type="entry name" value="Polysacc_deac_1"/>
    <property type="match status" value="1"/>
</dbReference>
<keyword evidence="5" id="KW-1185">Reference proteome</keyword>
<dbReference type="Proteomes" id="UP000262004">
    <property type="component" value="Chromosome"/>
</dbReference>
<evidence type="ECO:0000313" key="4">
    <source>
        <dbReference type="EMBL" id="BBD78159.1"/>
    </source>
</evidence>
<evidence type="ECO:0000313" key="5">
    <source>
        <dbReference type="Proteomes" id="UP000262004"/>
    </source>
</evidence>
<comment type="subcellular location">
    <subcellularLocation>
        <location evidence="1">Secreted</location>
    </subcellularLocation>
</comment>
<gene>
    <name evidence="4" type="ORF">HPTL_1903</name>
</gene>
<organism evidence="4 5">
    <name type="scientific">Hydrogenophilus thermoluteolus</name>
    <name type="common">Pseudomonas hydrogenothermophila</name>
    <dbReference type="NCBI Taxonomy" id="297"/>
    <lineage>
        <taxon>Bacteria</taxon>
        <taxon>Pseudomonadati</taxon>
        <taxon>Pseudomonadota</taxon>
        <taxon>Hydrogenophilia</taxon>
        <taxon>Hydrogenophilales</taxon>
        <taxon>Hydrogenophilaceae</taxon>
        <taxon>Hydrogenophilus</taxon>
    </lineage>
</organism>
<sequence>MFTADLIVMYHGVVPDDEPLDDWLQVPASRFRDQLAFFTRWFTPVCVETFFTTPRKAWQKPRLLVTFDDGYANNLTVAAPILQEYRVPALFFLATGYLETPWFWWDRLQASLATVGQKPSPALIAEIKALAPPDVEAKVTAILRDRGANPFPPPTPALRPLTWREAQQLASLPGFAIGNHGHCHEIFAHLDDTALTHTLTLSQRLLTERLGVQPTWIAPPNGDWRRDQIDRFAQLGFQAIFTTQPGWVTRRQRASSPVPRVFPRIGIGTTDRPFDLAKRLLKTRLRQTVPTGEGR</sequence>
<dbReference type="InterPro" id="IPR051398">
    <property type="entry name" value="Polysacch_Deacetylase"/>
</dbReference>
<evidence type="ECO:0000256" key="1">
    <source>
        <dbReference type="ARBA" id="ARBA00004613"/>
    </source>
</evidence>
<dbReference type="InterPro" id="IPR011330">
    <property type="entry name" value="Glyco_hydro/deAcase_b/a-brl"/>
</dbReference>
<dbReference type="AlphaFoldDB" id="A0A2Z6E0P7"/>
<evidence type="ECO:0000256" key="2">
    <source>
        <dbReference type="ARBA" id="ARBA00022729"/>
    </source>
</evidence>
<protein>
    <recommendedName>
        <fullName evidence="3">NodB homology domain-containing protein</fullName>
    </recommendedName>
</protein>
<feature type="domain" description="NodB homology" evidence="3">
    <location>
        <begin position="61"/>
        <end position="295"/>
    </location>
</feature>
<dbReference type="PROSITE" id="PS51677">
    <property type="entry name" value="NODB"/>
    <property type="match status" value="1"/>
</dbReference>